<dbReference type="InterPro" id="IPR028978">
    <property type="entry name" value="Chorismate_lyase_/UTRA_dom_sf"/>
</dbReference>
<dbReference type="Pfam" id="PF00392">
    <property type="entry name" value="GntR"/>
    <property type="match status" value="1"/>
</dbReference>
<dbReference type="InterPro" id="IPR011663">
    <property type="entry name" value="UTRA"/>
</dbReference>
<organism evidence="5 6">
    <name type="scientific">Kitasatospora gansuensis</name>
    <dbReference type="NCBI Taxonomy" id="258050"/>
    <lineage>
        <taxon>Bacteria</taxon>
        <taxon>Bacillati</taxon>
        <taxon>Actinomycetota</taxon>
        <taxon>Actinomycetes</taxon>
        <taxon>Kitasatosporales</taxon>
        <taxon>Streptomycetaceae</taxon>
        <taxon>Kitasatospora</taxon>
    </lineage>
</organism>
<evidence type="ECO:0000256" key="2">
    <source>
        <dbReference type="ARBA" id="ARBA00023125"/>
    </source>
</evidence>
<dbReference type="PANTHER" id="PTHR44846:SF17">
    <property type="entry name" value="GNTR-FAMILY TRANSCRIPTIONAL REGULATOR"/>
    <property type="match status" value="1"/>
</dbReference>
<name>A0A7W7SK35_9ACTN</name>
<dbReference type="PANTHER" id="PTHR44846">
    <property type="entry name" value="MANNOSYL-D-GLYCERATE TRANSPORT/METABOLISM SYSTEM REPRESSOR MNGR-RELATED"/>
    <property type="match status" value="1"/>
</dbReference>
<evidence type="ECO:0000256" key="3">
    <source>
        <dbReference type="ARBA" id="ARBA00023163"/>
    </source>
</evidence>
<dbReference type="SUPFAM" id="SSF64288">
    <property type="entry name" value="Chorismate lyase-like"/>
    <property type="match status" value="1"/>
</dbReference>
<keyword evidence="1" id="KW-0805">Transcription regulation</keyword>
<dbReference type="Pfam" id="PF07702">
    <property type="entry name" value="UTRA"/>
    <property type="match status" value="1"/>
</dbReference>
<dbReference type="GO" id="GO:0003677">
    <property type="term" value="F:DNA binding"/>
    <property type="evidence" value="ECO:0007669"/>
    <property type="project" value="UniProtKB-KW"/>
</dbReference>
<keyword evidence="3" id="KW-0804">Transcription</keyword>
<proteinExistence type="predicted"/>
<feature type="domain" description="HTH gntR-type" evidence="4">
    <location>
        <begin position="4"/>
        <end position="72"/>
    </location>
</feature>
<dbReference type="InterPro" id="IPR036390">
    <property type="entry name" value="WH_DNA-bd_sf"/>
</dbReference>
<dbReference type="PROSITE" id="PS50949">
    <property type="entry name" value="HTH_GNTR"/>
    <property type="match status" value="1"/>
</dbReference>
<evidence type="ECO:0000313" key="6">
    <source>
        <dbReference type="Proteomes" id="UP000573327"/>
    </source>
</evidence>
<comment type="caution">
    <text evidence="5">The sequence shown here is derived from an EMBL/GenBank/DDBJ whole genome shotgun (WGS) entry which is preliminary data.</text>
</comment>
<dbReference type="RefSeq" id="WP_184926030.1">
    <property type="nucleotide sequence ID" value="NZ_JACHJR010000003.1"/>
</dbReference>
<dbReference type="InterPro" id="IPR036388">
    <property type="entry name" value="WH-like_DNA-bd_sf"/>
</dbReference>
<gene>
    <name evidence="5" type="ORF">F4556_007603</name>
</gene>
<keyword evidence="6" id="KW-1185">Reference proteome</keyword>
<dbReference type="InterPro" id="IPR050679">
    <property type="entry name" value="Bact_HTH_transcr_reg"/>
</dbReference>
<dbReference type="Proteomes" id="UP000573327">
    <property type="component" value="Unassembled WGS sequence"/>
</dbReference>
<dbReference type="SMART" id="SM00345">
    <property type="entry name" value="HTH_GNTR"/>
    <property type="match status" value="1"/>
</dbReference>
<dbReference type="SUPFAM" id="SSF46785">
    <property type="entry name" value="Winged helix' DNA-binding domain"/>
    <property type="match status" value="1"/>
</dbReference>
<keyword evidence="2" id="KW-0238">DNA-binding</keyword>
<dbReference type="GO" id="GO:0003700">
    <property type="term" value="F:DNA-binding transcription factor activity"/>
    <property type="evidence" value="ECO:0007669"/>
    <property type="project" value="InterPro"/>
</dbReference>
<protein>
    <submittedName>
        <fullName evidence="5">GntR family transcriptional regulator</fullName>
    </submittedName>
</protein>
<dbReference type="EMBL" id="JACHJR010000003">
    <property type="protein sequence ID" value="MBB4951949.1"/>
    <property type="molecule type" value="Genomic_DNA"/>
</dbReference>
<dbReference type="Gene3D" id="1.10.10.10">
    <property type="entry name" value="Winged helix-like DNA-binding domain superfamily/Winged helix DNA-binding domain"/>
    <property type="match status" value="1"/>
</dbReference>
<dbReference type="AlphaFoldDB" id="A0A7W7SK35"/>
<dbReference type="SMART" id="SM00866">
    <property type="entry name" value="UTRA"/>
    <property type="match status" value="1"/>
</dbReference>
<accession>A0A7W7SK35</accession>
<dbReference type="CDD" id="cd07377">
    <property type="entry name" value="WHTH_GntR"/>
    <property type="match status" value="1"/>
</dbReference>
<evidence type="ECO:0000256" key="1">
    <source>
        <dbReference type="ARBA" id="ARBA00023015"/>
    </source>
</evidence>
<reference evidence="5 6" key="1">
    <citation type="submission" date="2020-08" db="EMBL/GenBank/DDBJ databases">
        <title>Sequencing the genomes of 1000 actinobacteria strains.</title>
        <authorList>
            <person name="Klenk H.-P."/>
        </authorList>
    </citation>
    <scope>NUCLEOTIDE SEQUENCE [LARGE SCALE GENOMIC DNA]</scope>
    <source>
        <strain evidence="5 6">DSM 44786</strain>
    </source>
</reference>
<evidence type="ECO:0000313" key="5">
    <source>
        <dbReference type="EMBL" id="MBB4951949.1"/>
    </source>
</evidence>
<dbReference type="GO" id="GO:0045892">
    <property type="term" value="P:negative regulation of DNA-templated transcription"/>
    <property type="evidence" value="ECO:0007669"/>
    <property type="project" value="TreeGrafter"/>
</dbReference>
<dbReference type="Gene3D" id="3.40.1410.10">
    <property type="entry name" value="Chorismate lyase-like"/>
    <property type="match status" value="1"/>
</dbReference>
<evidence type="ECO:0000259" key="4">
    <source>
        <dbReference type="PROSITE" id="PS50949"/>
    </source>
</evidence>
<dbReference type="InterPro" id="IPR000524">
    <property type="entry name" value="Tscrpt_reg_HTH_GntR"/>
</dbReference>
<sequence length="242" mass="26525">MTDPVGYQAIADHYRRLIANRVIVDGQKLPSVRKLAEEWGVATKTAQRALTTLRMEGWAQPVPGLGYAAAFRPDQVATLRVAVNGSRQRGEQYASDDEVVILSAGMEQTGGGEADVLGIEAGRPAVLRRGRVRRAGRVIRMSYSWFPPELADLVPELLEITSTPPGSVARIEAATGRSTEITADHFSVDTTTLTLAKEFGVPQGEPVLVRTTIRHDGEGVIEYGRTYFPRHVDLRLEYSNRG</sequence>